<evidence type="ECO:0000313" key="2">
    <source>
        <dbReference type="EMBL" id="QEC49391.1"/>
    </source>
</evidence>
<dbReference type="EMBL" id="CP042430">
    <property type="protein sequence ID" value="QEC49391.1"/>
    <property type="molecule type" value="Genomic_DNA"/>
</dbReference>
<evidence type="ECO:0000259" key="1">
    <source>
        <dbReference type="Pfam" id="PF07883"/>
    </source>
</evidence>
<proteinExistence type="predicted"/>
<reference evidence="2 3" key="1">
    <citation type="journal article" date="2018" name="J. Microbiol.">
        <title>Baekduia soli gen. nov., sp. nov., a novel bacterium isolated from the soil of Baekdu Mountain and proposal of a novel family name, Baekduiaceae fam. nov.</title>
        <authorList>
            <person name="An D.S."/>
            <person name="Siddiqi M.Z."/>
            <person name="Kim K.H."/>
            <person name="Yu H.S."/>
            <person name="Im W.T."/>
        </authorList>
    </citation>
    <scope>NUCLEOTIDE SEQUENCE [LARGE SCALE GENOMIC DNA]</scope>
    <source>
        <strain evidence="2 3">BR7-21</strain>
    </source>
</reference>
<dbReference type="SUPFAM" id="SSF51182">
    <property type="entry name" value="RmlC-like cupins"/>
    <property type="match status" value="1"/>
</dbReference>
<dbReference type="CDD" id="cd06990">
    <property type="entry name" value="cupin_DUF861"/>
    <property type="match status" value="1"/>
</dbReference>
<accession>A0A5B8U9V1</accession>
<gene>
    <name evidence="2" type="ORF">FSW04_18655</name>
</gene>
<evidence type="ECO:0000313" key="3">
    <source>
        <dbReference type="Proteomes" id="UP000321805"/>
    </source>
</evidence>
<dbReference type="KEGG" id="bsol:FSW04_18655"/>
<dbReference type="Gene3D" id="2.60.120.10">
    <property type="entry name" value="Jelly Rolls"/>
    <property type="match status" value="1"/>
</dbReference>
<dbReference type="OrthoDB" id="161242at2"/>
<feature type="domain" description="Cupin type-2" evidence="1">
    <location>
        <begin position="62"/>
        <end position="109"/>
    </location>
</feature>
<dbReference type="Proteomes" id="UP000321805">
    <property type="component" value="Chromosome"/>
</dbReference>
<dbReference type="InterPro" id="IPR011051">
    <property type="entry name" value="RmlC_Cupin_sf"/>
</dbReference>
<dbReference type="AlphaFoldDB" id="A0A5B8U9V1"/>
<organism evidence="2 3">
    <name type="scientific">Baekduia soli</name>
    <dbReference type="NCBI Taxonomy" id="496014"/>
    <lineage>
        <taxon>Bacteria</taxon>
        <taxon>Bacillati</taxon>
        <taxon>Actinomycetota</taxon>
        <taxon>Thermoleophilia</taxon>
        <taxon>Solirubrobacterales</taxon>
        <taxon>Baekduiaceae</taxon>
        <taxon>Baekduia</taxon>
    </lineage>
</organism>
<protein>
    <submittedName>
        <fullName evidence="2">Cupin domain-containing protein</fullName>
    </submittedName>
</protein>
<name>A0A5B8U9V1_9ACTN</name>
<dbReference type="InterPro" id="IPR013096">
    <property type="entry name" value="Cupin_2"/>
</dbReference>
<sequence length="120" mass="12862">MSSLQGKTFDAPDEVRAFQANGRVDLVHLDSGPVGRGTFEPGWRWSNDVKPLAGTDSCQVAHVGYVLSGHMTVRMDDGEEHAYGPGDAFNMPPGHDAWTVGDEPCVLVDFGGLTGYAQRA</sequence>
<dbReference type="Pfam" id="PF07883">
    <property type="entry name" value="Cupin_2"/>
    <property type="match status" value="1"/>
</dbReference>
<dbReference type="InterPro" id="IPR014710">
    <property type="entry name" value="RmlC-like_jellyroll"/>
</dbReference>
<keyword evidence="3" id="KW-1185">Reference proteome</keyword>
<dbReference type="RefSeq" id="WP_146921753.1">
    <property type="nucleotide sequence ID" value="NZ_CP042430.1"/>
</dbReference>